<evidence type="ECO:0000256" key="3">
    <source>
        <dbReference type="ARBA" id="ARBA00008117"/>
    </source>
</evidence>
<feature type="transmembrane region" description="Helical" evidence="17">
    <location>
        <begin position="938"/>
        <end position="960"/>
    </location>
</feature>
<dbReference type="InterPro" id="IPR001841">
    <property type="entry name" value="Znf_RING"/>
</dbReference>
<keyword evidence="5" id="KW-0963">Cytoplasm</keyword>
<evidence type="ECO:0000256" key="15">
    <source>
        <dbReference type="RuleBase" id="RU000688"/>
    </source>
</evidence>
<evidence type="ECO:0000259" key="18">
    <source>
        <dbReference type="PROSITE" id="PS50089"/>
    </source>
</evidence>
<keyword evidence="15" id="KW-0297">G-protein coupled receptor</keyword>
<keyword evidence="10 17" id="KW-1133">Transmembrane helix</keyword>
<keyword evidence="9" id="KW-0862">Zinc</keyword>
<comment type="similarity">
    <text evidence="3">Belongs to the RNF10 family.</text>
</comment>
<dbReference type="Proteomes" id="UP000837857">
    <property type="component" value="Chromosome 7"/>
</dbReference>
<evidence type="ECO:0000256" key="9">
    <source>
        <dbReference type="ARBA" id="ARBA00022833"/>
    </source>
</evidence>
<dbReference type="InterPro" id="IPR017907">
    <property type="entry name" value="Znf_RING_CS"/>
</dbReference>
<keyword evidence="15" id="KW-0807">Transducer</keyword>
<organism evidence="20 21">
    <name type="scientific">Iphiclides podalirius</name>
    <name type="common">scarce swallowtail</name>
    <dbReference type="NCBI Taxonomy" id="110791"/>
    <lineage>
        <taxon>Eukaryota</taxon>
        <taxon>Metazoa</taxon>
        <taxon>Ecdysozoa</taxon>
        <taxon>Arthropoda</taxon>
        <taxon>Hexapoda</taxon>
        <taxon>Insecta</taxon>
        <taxon>Pterygota</taxon>
        <taxon>Neoptera</taxon>
        <taxon>Endopterygota</taxon>
        <taxon>Lepidoptera</taxon>
        <taxon>Glossata</taxon>
        <taxon>Ditrysia</taxon>
        <taxon>Papilionoidea</taxon>
        <taxon>Papilionidae</taxon>
        <taxon>Papilioninae</taxon>
        <taxon>Iphiclides</taxon>
    </lineage>
</organism>
<protein>
    <recommendedName>
        <fullName evidence="12">E3 ubiquitin-protein ligase RNF10</fullName>
    </recommendedName>
    <alternativeName>
        <fullName evidence="13">RING finger protein 10</fullName>
    </alternativeName>
</protein>
<dbReference type="Pfam" id="PF24681">
    <property type="entry name" value="Kelch_KLHDC2_KLHL20_DRC7"/>
    <property type="match status" value="1"/>
</dbReference>
<feature type="non-terminal residue" evidence="20">
    <location>
        <position position="1"/>
    </location>
</feature>
<dbReference type="EMBL" id="OW152819">
    <property type="protein sequence ID" value="CAH2073534.1"/>
    <property type="molecule type" value="Genomic_DNA"/>
</dbReference>
<comment type="subcellular location">
    <subcellularLocation>
        <location evidence="2">Cytoplasm</location>
    </subcellularLocation>
    <subcellularLocation>
        <location evidence="1">Membrane</location>
    </subcellularLocation>
</comment>
<reference evidence="20" key="1">
    <citation type="submission" date="2022-03" db="EMBL/GenBank/DDBJ databases">
        <authorList>
            <person name="Martin H S."/>
        </authorList>
    </citation>
    <scope>NUCLEOTIDE SEQUENCE</scope>
</reference>
<keyword evidence="8 14" id="KW-0863">Zinc-finger</keyword>
<dbReference type="InterPro" id="IPR013083">
    <property type="entry name" value="Znf_RING/FYVE/PHD"/>
</dbReference>
<evidence type="ECO:0000256" key="5">
    <source>
        <dbReference type="ARBA" id="ARBA00022490"/>
    </source>
</evidence>
<accession>A0ABN8J480</accession>
<evidence type="ECO:0000256" key="13">
    <source>
        <dbReference type="ARBA" id="ARBA00035390"/>
    </source>
</evidence>
<keyword evidence="21" id="KW-1185">Reference proteome</keyword>
<dbReference type="InterPro" id="IPR018957">
    <property type="entry name" value="Znf_C3HC4_RING-type"/>
</dbReference>
<keyword evidence="6 15" id="KW-0812">Transmembrane</keyword>
<evidence type="ECO:0000313" key="21">
    <source>
        <dbReference type="Proteomes" id="UP000837857"/>
    </source>
</evidence>
<feature type="region of interest" description="Disordered" evidence="16">
    <location>
        <begin position="586"/>
        <end position="609"/>
    </location>
</feature>
<evidence type="ECO:0000256" key="1">
    <source>
        <dbReference type="ARBA" id="ARBA00004370"/>
    </source>
</evidence>
<dbReference type="PRINTS" id="PR00237">
    <property type="entry name" value="GPCRRHODOPSN"/>
</dbReference>
<proteinExistence type="inferred from homology"/>
<keyword evidence="11 17" id="KW-0472">Membrane</keyword>
<dbReference type="PANTHER" id="PTHR12983:SF9">
    <property type="entry name" value="E3 UBIQUITIN-PROTEIN LIGASE RNF10"/>
    <property type="match status" value="1"/>
</dbReference>
<dbReference type="Gene3D" id="3.30.40.10">
    <property type="entry name" value="Zinc/RING finger domain, C3HC4 (zinc finger)"/>
    <property type="match status" value="1"/>
</dbReference>
<keyword evidence="15" id="KW-0675">Receptor</keyword>
<dbReference type="InterPro" id="IPR000276">
    <property type="entry name" value="GPCR_Rhodpsn"/>
</dbReference>
<evidence type="ECO:0000256" key="8">
    <source>
        <dbReference type="ARBA" id="ARBA00022771"/>
    </source>
</evidence>
<dbReference type="PROSITE" id="PS00237">
    <property type="entry name" value="G_PROTEIN_RECEP_F1_1"/>
    <property type="match status" value="1"/>
</dbReference>
<feature type="transmembrane region" description="Helical" evidence="17">
    <location>
        <begin position="972"/>
        <end position="995"/>
    </location>
</feature>
<evidence type="ECO:0000256" key="7">
    <source>
        <dbReference type="ARBA" id="ARBA00022723"/>
    </source>
</evidence>
<evidence type="ECO:0000256" key="10">
    <source>
        <dbReference type="ARBA" id="ARBA00022989"/>
    </source>
</evidence>
<dbReference type="InterPro" id="IPR039739">
    <property type="entry name" value="MAG2/RNF10"/>
</dbReference>
<dbReference type="SUPFAM" id="SSF57850">
    <property type="entry name" value="RING/U-box"/>
    <property type="match status" value="1"/>
</dbReference>
<sequence>MDKKSLNRIPLPQSRASASDCKKNTDLTHKHWPRNNKKREGSGAAPKNEPFRRNLPPQKGRGQIDKRTRTRGPTFDVGGTQNAGIGEDEEPEIGSVYLPGSKKQNLNHLLNFMYPSRGGGDRRGPAPRRQVQNLAHKHQHDLYLRANCQFVVKEDSDYKMNVMDPDVPIKWEQIEEVVVRSTGRSECPICLGNPVAGRVGHCGHVYCWACVLHYVAAHEKQLPPCPVCAAPMQVDEMKPAYMIQWESPTEEVTMRLVRRLRGTTTVEIAPPRGTITNTLASPILPLENLNCAPYTRYFIASKEQVFKIIEKERDEINNQILAEIDTTEIFYLEQALELLKLKEENIKSQIRIPTKSPEPNEDMVPIVNEKQEVNDKKMDWFDVTEDGAACVEVITENMASLNVDIAEPELSSEVTTYLQDELNDNNEIEEFPLIQCDPLEDRAVDNDNFITDIDKENQSKYFYFYQADDGQQIFLNSFNTKKHMPYTAHLPVYCSFDIVELDLQPPFVTTVALQTFSDELRRRARLRANLERRERRRELQCRQALEVPPRPDFFSEVQFPRASTSFSSPTPMETASFSTMDVVDSPPSSVGTVEQASPTPSTSSSGLSFAKRVDPTWSPQRPLFKELWSYCIATRKWKQHKVVENMPEELASNAMCMNGRILMIFGGTGAPFGNKCSNDVITWRTSPGDAKLQILEVSGTRPPGQYGQSILCHNGFFYTIGGTNGFAYNCDIYRLDLQTMFWEPVFVGTGQEGEPIGRYRHEIARVGNKLYIIGGGTGEFAFELMEIPVYDLDTNTWTVLTPKADDTLKNTLAPLPRKCHSAVQIDSPRGVQVFVNALQFVYTRLIEPVNSVFKGARHIAVATSATRVGVDRVGRASRRLRFRANSRPQWREERLASGTLESLHGQRSKLIEGMEGTTEMVTDAAPHRSPTPELHATYTSLEILVALVAVVGNAMVIHVFRRDRRLRRRTNYYIVSLAVADLLVGLLGIPFAILASVGLPRNLHACLFTVSLLVMLCTISIFCLVAVSVDRYWAILYPMCYSRNVRTRTAICPIWP</sequence>
<evidence type="ECO:0000259" key="19">
    <source>
        <dbReference type="PROSITE" id="PS50262"/>
    </source>
</evidence>
<feature type="transmembrane region" description="Helical" evidence="17">
    <location>
        <begin position="1007"/>
        <end position="1029"/>
    </location>
</feature>
<evidence type="ECO:0000256" key="6">
    <source>
        <dbReference type="ARBA" id="ARBA00022692"/>
    </source>
</evidence>
<evidence type="ECO:0000313" key="20">
    <source>
        <dbReference type="EMBL" id="CAH2073534.1"/>
    </source>
</evidence>
<feature type="domain" description="RING-type" evidence="18">
    <location>
        <begin position="187"/>
        <end position="228"/>
    </location>
</feature>
<dbReference type="SUPFAM" id="SSF117281">
    <property type="entry name" value="Kelch motif"/>
    <property type="match status" value="1"/>
</dbReference>
<dbReference type="PROSITE" id="PS50262">
    <property type="entry name" value="G_PROTEIN_RECEP_F1_2"/>
    <property type="match status" value="1"/>
</dbReference>
<dbReference type="PROSITE" id="PS50089">
    <property type="entry name" value="ZF_RING_2"/>
    <property type="match status" value="1"/>
</dbReference>
<dbReference type="Pfam" id="PF00097">
    <property type="entry name" value="zf-C3HC4"/>
    <property type="match status" value="1"/>
</dbReference>
<evidence type="ECO:0000256" key="16">
    <source>
        <dbReference type="SAM" id="MobiDB-lite"/>
    </source>
</evidence>
<evidence type="ECO:0000256" key="14">
    <source>
        <dbReference type="PROSITE-ProRule" id="PRU00175"/>
    </source>
</evidence>
<keyword evidence="7" id="KW-0479">Metal-binding</keyword>
<feature type="compositionally biased region" description="Polar residues" evidence="16">
    <location>
        <begin position="586"/>
        <end position="596"/>
    </location>
</feature>
<dbReference type="InterPro" id="IPR017452">
    <property type="entry name" value="GPCR_Rhodpsn_7TM"/>
</dbReference>
<evidence type="ECO:0000256" key="2">
    <source>
        <dbReference type="ARBA" id="ARBA00004496"/>
    </source>
</evidence>
<name>A0ABN8J480_9NEOP</name>
<feature type="domain" description="G-protein coupled receptors family 1 profile" evidence="19">
    <location>
        <begin position="952"/>
        <end position="1056"/>
    </location>
</feature>
<comment type="similarity">
    <text evidence="4 15">Belongs to the G-protein coupled receptor 1 family.</text>
</comment>
<dbReference type="InterPro" id="IPR015915">
    <property type="entry name" value="Kelch-typ_b-propeller"/>
</dbReference>
<dbReference type="Gene3D" id="1.20.1070.10">
    <property type="entry name" value="Rhodopsin 7-helix transmembrane proteins"/>
    <property type="match status" value="1"/>
</dbReference>
<dbReference type="SUPFAM" id="SSF81321">
    <property type="entry name" value="Family A G protein-coupled receptor-like"/>
    <property type="match status" value="1"/>
</dbReference>
<dbReference type="PANTHER" id="PTHR12983">
    <property type="entry name" value="RING FINGER 10 FAMILY MEMBER"/>
    <property type="match status" value="1"/>
</dbReference>
<feature type="compositionally biased region" description="Basic and acidic residues" evidence="16">
    <location>
        <begin position="20"/>
        <end position="29"/>
    </location>
</feature>
<evidence type="ECO:0000256" key="17">
    <source>
        <dbReference type="SAM" id="Phobius"/>
    </source>
</evidence>
<evidence type="ECO:0000256" key="4">
    <source>
        <dbReference type="ARBA" id="ARBA00010663"/>
    </source>
</evidence>
<evidence type="ECO:0000256" key="12">
    <source>
        <dbReference type="ARBA" id="ARBA00035131"/>
    </source>
</evidence>
<dbReference type="Gene3D" id="2.120.10.80">
    <property type="entry name" value="Kelch-type beta propeller"/>
    <property type="match status" value="1"/>
</dbReference>
<gene>
    <name evidence="20" type="ORF">IPOD504_LOCUS15683</name>
</gene>
<feature type="region of interest" description="Disordered" evidence="16">
    <location>
        <begin position="1"/>
        <end position="91"/>
    </location>
</feature>
<dbReference type="PROSITE" id="PS00518">
    <property type="entry name" value="ZF_RING_1"/>
    <property type="match status" value="1"/>
</dbReference>
<dbReference type="SMART" id="SM00184">
    <property type="entry name" value="RING"/>
    <property type="match status" value="1"/>
</dbReference>
<evidence type="ECO:0000256" key="11">
    <source>
        <dbReference type="ARBA" id="ARBA00023136"/>
    </source>
</evidence>
<dbReference type="Pfam" id="PF00001">
    <property type="entry name" value="7tm_1"/>
    <property type="match status" value="1"/>
</dbReference>